<dbReference type="STRING" id="1805238.AUJ23_02115"/>
<comment type="caution">
    <text evidence="2">The sequence shown here is derived from an EMBL/GenBank/DDBJ whole genome shotgun (WGS) entry which is preliminary data.</text>
</comment>
<dbReference type="AlphaFoldDB" id="A0A1J4U4J1"/>
<dbReference type="EMBL" id="MNVC01000022">
    <property type="protein sequence ID" value="OIO19386.1"/>
    <property type="molecule type" value="Genomic_DNA"/>
</dbReference>
<dbReference type="GO" id="GO:0016853">
    <property type="term" value="F:isomerase activity"/>
    <property type="evidence" value="ECO:0007669"/>
    <property type="project" value="UniProtKB-KW"/>
</dbReference>
<dbReference type="PANTHER" id="PTHR46390">
    <property type="entry name" value="MANNOSE-1-PHOSPHATE GUANYLYLTRANSFERASE"/>
    <property type="match status" value="1"/>
</dbReference>
<dbReference type="InterPro" id="IPR011051">
    <property type="entry name" value="RmlC_Cupin_sf"/>
</dbReference>
<dbReference type="GO" id="GO:0005976">
    <property type="term" value="P:polysaccharide metabolic process"/>
    <property type="evidence" value="ECO:0007669"/>
    <property type="project" value="InterPro"/>
</dbReference>
<dbReference type="GO" id="GO:0009298">
    <property type="term" value="P:GDP-mannose biosynthetic process"/>
    <property type="evidence" value="ECO:0007669"/>
    <property type="project" value="TreeGrafter"/>
</dbReference>
<reference evidence="2 3" key="1">
    <citation type="journal article" date="2016" name="Environ. Microbiol.">
        <title>Genomic resolution of a cold subsurface aquifer community provides metabolic insights for novel microbes adapted to high CO concentrations.</title>
        <authorList>
            <person name="Probst A.J."/>
            <person name="Castelle C.J."/>
            <person name="Singh A."/>
            <person name="Brown C.T."/>
            <person name="Anantharaman K."/>
            <person name="Sharon I."/>
            <person name="Hug L.A."/>
            <person name="Burstein D."/>
            <person name="Emerson J.B."/>
            <person name="Thomas B.C."/>
            <person name="Banfield J.F."/>
        </authorList>
    </citation>
    <scope>NUCLEOTIDE SEQUENCE [LARGE SCALE GENOMIC DNA]</scope>
    <source>
        <strain evidence="2">CG1_02_32_51</strain>
    </source>
</reference>
<dbReference type="GO" id="GO:0004475">
    <property type="term" value="F:mannose-1-phosphate guanylyltransferase (GTP) activity"/>
    <property type="evidence" value="ECO:0007669"/>
    <property type="project" value="TreeGrafter"/>
</dbReference>
<evidence type="ECO:0000259" key="1">
    <source>
        <dbReference type="Pfam" id="PF01050"/>
    </source>
</evidence>
<dbReference type="InterPro" id="IPR051161">
    <property type="entry name" value="Mannose-6P_isomerase_type2"/>
</dbReference>
<evidence type="ECO:0000313" key="2">
    <source>
        <dbReference type="EMBL" id="OIO19386.1"/>
    </source>
</evidence>
<organism evidence="2 3">
    <name type="scientific">Candidatus Magasanikbacteria bacterium CG1_02_32_51</name>
    <dbReference type="NCBI Taxonomy" id="1805238"/>
    <lineage>
        <taxon>Bacteria</taxon>
        <taxon>Candidatus Magasanikiibacteriota</taxon>
    </lineage>
</organism>
<protein>
    <submittedName>
        <fullName evidence="2">Mannose-6-phosphate isomerase</fullName>
    </submittedName>
</protein>
<dbReference type="CDD" id="cd02213">
    <property type="entry name" value="cupin_PMI_typeII_C"/>
    <property type="match status" value="1"/>
</dbReference>
<feature type="domain" description="Mannose-6-phosphate isomerase type II C-terminal" evidence="1">
    <location>
        <begin position="7"/>
        <end position="108"/>
    </location>
</feature>
<gene>
    <name evidence="2" type="ORF">AUJ23_02115</name>
</gene>
<proteinExistence type="predicted"/>
<dbReference type="PANTHER" id="PTHR46390:SF1">
    <property type="entry name" value="MANNOSE-1-PHOSPHATE GUANYLYLTRANSFERASE"/>
    <property type="match status" value="1"/>
</dbReference>
<dbReference type="Proteomes" id="UP000181941">
    <property type="component" value="Unassembled WGS sequence"/>
</dbReference>
<keyword evidence="2" id="KW-0413">Isomerase</keyword>
<evidence type="ECO:0000313" key="3">
    <source>
        <dbReference type="Proteomes" id="UP000181941"/>
    </source>
</evidence>
<dbReference type="Gene3D" id="2.60.120.10">
    <property type="entry name" value="Jelly Rolls"/>
    <property type="match status" value="1"/>
</dbReference>
<sequence length="113" mass="13477">MQKYTEERPWGKFEQFCHNEQVTVKIITVKPNSKLSLQYHHKRDEFWRVVGGSGQIVLGKKIIDVNIGDEHYIPKETKHRMIAKDEKLEIMEIAFGEFDENDIVRLEDDYNRK</sequence>
<dbReference type="InterPro" id="IPR014710">
    <property type="entry name" value="RmlC-like_jellyroll"/>
</dbReference>
<name>A0A1J4U4J1_9BACT</name>
<dbReference type="InterPro" id="IPR001538">
    <property type="entry name" value="Man6P_isomerase-2_C"/>
</dbReference>
<dbReference type="Pfam" id="PF01050">
    <property type="entry name" value="MannoseP_isomer"/>
    <property type="match status" value="1"/>
</dbReference>
<dbReference type="SUPFAM" id="SSF51182">
    <property type="entry name" value="RmlC-like cupins"/>
    <property type="match status" value="1"/>
</dbReference>
<accession>A0A1J4U4J1</accession>